<name>A0ABV7XDN5_9SPHN</name>
<dbReference type="InterPro" id="IPR000073">
    <property type="entry name" value="AB_hydrolase_1"/>
</dbReference>
<organism evidence="2 3">
    <name type="scientific">Sphingoaurantiacus capsulatus</name>
    <dbReference type="NCBI Taxonomy" id="1771310"/>
    <lineage>
        <taxon>Bacteria</taxon>
        <taxon>Pseudomonadati</taxon>
        <taxon>Pseudomonadota</taxon>
        <taxon>Alphaproteobacteria</taxon>
        <taxon>Sphingomonadales</taxon>
        <taxon>Sphingosinicellaceae</taxon>
        <taxon>Sphingoaurantiacus</taxon>
    </lineage>
</organism>
<dbReference type="EMBL" id="JBHRXV010000011">
    <property type="protein sequence ID" value="MFC3713853.1"/>
    <property type="molecule type" value="Genomic_DNA"/>
</dbReference>
<gene>
    <name evidence="2" type="ORF">ACFOMD_14850</name>
</gene>
<dbReference type="InterPro" id="IPR017531">
    <property type="entry name" value="Hydrolase-1_PEP"/>
</dbReference>
<evidence type="ECO:0000313" key="3">
    <source>
        <dbReference type="Proteomes" id="UP001595615"/>
    </source>
</evidence>
<dbReference type="Pfam" id="PF12697">
    <property type="entry name" value="Abhydrolase_6"/>
    <property type="match status" value="1"/>
</dbReference>
<reference evidence="3" key="1">
    <citation type="journal article" date="2019" name="Int. J. Syst. Evol. Microbiol.">
        <title>The Global Catalogue of Microorganisms (GCM) 10K type strain sequencing project: providing services to taxonomists for standard genome sequencing and annotation.</title>
        <authorList>
            <consortium name="The Broad Institute Genomics Platform"/>
            <consortium name="The Broad Institute Genome Sequencing Center for Infectious Disease"/>
            <person name="Wu L."/>
            <person name="Ma J."/>
        </authorList>
    </citation>
    <scope>NUCLEOTIDE SEQUENCE [LARGE SCALE GENOMIC DNA]</scope>
    <source>
        <strain evidence="3">KCTC 42644</strain>
    </source>
</reference>
<dbReference type="GO" id="GO:0016787">
    <property type="term" value="F:hydrolase activity"/>
    <property type="evidence" value="ECO:0007669"/>
    <property type="project" value="UniProtKB-KW"/>
</dbReference>
<dbReference type="SUPFAM" id="SSF53474">
    <property type="entry name" value="alpha/beta-Hydrolases"/>
    <property type="match status" value="1"/>
</dbReference>
<evidence type="ECO:0000313" key="2">
    <source>
        <dbReference type="EMBL" id="MFC3713853.1"/>
    </source>
</evidence>
<accession>A0ABV7XDN5</accession>
<dbReference type="NCBIfam" id="TIGR03100">
    <property type="entry name" value="hydr1_PEP"/>
    <property type="match status" value="1"/>
</dbReference>
<evidence type="ECO:0000259" key="1">
    <source>
        <dbReference type="Pfam" id="PF12697"/>
    </source>
</evidence>
<keyword evidence="2" id="KW-0378">Hydrolase</keyword>
<protein>
    <submittedName>
        <fullName evidence="2">Hydrolase 1, exosortase A system-associated</fullName>
    </submittedName>
</protein>
<dbReference type="RefSeq" id="WP_380862747.1">
    <property type="nucleotide sequence ID" value="NZ_JBHRXV010000011.1"/>
</dbReference>
<dbReference type="Gene3D" id="3.40.50.1820">
    <property type="entry name" value="alpha/beta hydrolase"/>
    <property type="match status" value="1"/>
</dbReference>
<feature type="domain" description="AB hydrolase-1" evidence="1">
    <location>
        <begin position="27"/>
        <end position="258"/>
    </location>
</feature>
<sequence>MRRPLTFTCEGATLAGMLHPADGETAVLIVPGGPQTRAGSHRGFVDLADRLAAAGYPVLRFDRRGLGDSDGDDPGFCASAPEIATAIATIRAELPQIKQIIGWGLCDGASALALHGAALGLDGLILANPWTRDSESSAEPPRATVAARYRQRLTSPREWRRLLTGGIDLRKAIGGLLRVARPEAAPQLAADMATGLKAFNRPALILLAGRDATAQAFGALWGSVTFQPVREGGDIEVATLPDATHTFVRAEDAAAMAQRCLAWLGSATN</sequence>
<comment type="caution">
    <text evidence="2">The sequence shown here is derived from an EMBL/GenBank/DDBJ whole genome shotgun (WGS) entry which is preliminary data.</text>
</comment>
<dbReference type="InterPro" id="IPR029058">
    <property type="entry name" value="AB_hydrolase_fold"/>
</dbReference>
<proteinExistence type="predicted"/>
<keyword evidence="3" id="KW-1185">Reference proteome</keyword>
<dbReference type="Proteomes" id="UP001595615">
    <property type="component" value="Unassembled WGS sequence"/>
</dbReference>